<dbReference type="EMBL" id="MU797255">
    <property type="protein sequence ID" value="KAJ3803586.1"/>
    <property type="molecule type" value="Genomic_DNA"/>
</dbReference>
<evidence type="ECO:0000313" key="2">
    <source>
        <dbReference type="Proteomes" id="UP001163835"/>
    </source>
</evidence>
<sequence length="124" mass="13645">MRANDAISTAFTTEFFLQLTGLVSSASESSRRVDVPAAMIAVALQQNDKIYGLNEHLGTPPSHIVHVEFGVLARDSSSGSGQKHQETATKNKRARTRSNERNEHKHSPPMLKYLGIIELTDSKD</sequence>
<name>A0ACC1TGN1_9AGAR</name>
<keyword evidence="2" id="KW-1185">Reference proteome</keyword>
<dbReference type="Proteomes" id="UP001163835">
    <property type="component" value="Unassembled WGS sequence"/>
</dbReference>
<reference evidence="1" key="1">
    <citation type="submission" date="2022-09" db="EMBL/GenBank/DDBJ databases">
        <title>A Global Phylogenomic Analysis of the Shiitake Genus Lentinula.</title>
        <authorList>
            <consortium name="DOE Joint Genome Institute"/>
            <person name="Sierra-Patev S."/>
            <person name="Min B."/>
            <person name="Naranjo-Ortiz M."/>
            <person name="Looney B."/>
            <person name="Konkel Z."/>
            <person name="Slot J.C."/>
            <person name="Sakamoto Y."/>
            <person name="Steenwyk J.L."/>
            <person name="Rokas A."/>
            <person name="Carro J."/>
            <person name="Camarero S."/>
            <person name="Ferreira P."/>
            <person name="Molpeceres G."/>
            <person name="Ruiz-Duenas F.J."/>
            <person name="Serrano A."/>
            <person name="Henrissat B."/>
            <person name="Drula E."/>
            <person name="Hughes K.W."/>
            <person name="Mata J.L."/>
            <person name="Ishikawa N.K."/>
            <person name="Vargas-Isla R."/>
            <person name="Ushijima S."/>
            <person name="Smith C.A."/>
            <person name="Ahrendt S."/>
            <person name="Andreopoulos W."/>
            <person name="He G."/>
            <person name="Labutti K."/>
            <person name="Lipzen A."/>
            <person name="Ng V."/>
            <person name="Riley R."/>
            <person name="Sandor L."/>
            <person name="Barry K."/>
            <person name="Martinez A.T."/>
            <person name="Xiao Y."/>
            <person name="Gibbons J.G."/>
            <person name="Terashima K."/>
            <person name="Grigoriev I.V."/>
            <person name="Hibbett D.S."/>
        </authorList>
    </citation>
    <scope>NUCLEOTIDE SEQUENCE</scope>
    <source>
        <strain evidence="1">TMI1499</strain>
    </source>
</reference>
<proteinExistence type="predicted"/>
<gene>
    <name evidence="1" type="ORF">F5876DRAFT_84960</name>
</gene>
<organism evidence="1 2">
    <name type="scientific">Lentinula aff. lateritia</name>
    <dbReference type="NCBI Taxonomy" id="2804960"/>
    <lineage>
        <taxon>Eukaryota</taxon>
        <taxon>Fungi</taxon>
        <taxon>Dikarya</taxon>
        <taxon>Basidiomycota</taxon>
        <taxon>Agaricomycotina</taxon>
        <taxon>Agaricomycetes</taxon>
        <taxon>Agaricomycetidae</taxon>
        <taxon>Agaricales</taxon>
        <taxon>Marasmiineae</taxon>
        <taxon>Omphalotaceae</taxon>
        <taxon>Lentinula</taxon>
    </lineage>
</organism>
<evidence type="ECO:0000313" key="1">
    <source>
        <dbReference type="EMBL" id="KAJ3803586.1"/>
    </source>
</evidence>
<accession>A0ACC1TGN1</accession>
<comment type="caution">
    <text evidence="1">The sequence shown here is derived from an EMBL/GenBank/DDBJ whole genome shotgun (WGS) entry which is preliminary data.</text>
</comment>
<protein>
    <submittedName>
        <fullName evidence="1">Uncharacterized protein</fullName>
    </submittedName>
</protein>